<dbReference type="AlphaFoldDB" id="A0A2G5TQZ7"/>
<evidence type="ECO:0000259" key="2">
    <source>
        <dbReference type="Pfam" id="PF04435"/>
    </source>
</evidence>
<dbReference type="PANTHER" id="PTHR23362">
    <property type="entry name" value="L-PLASTIN-RELATED"/>
    <property type="match status" value="1"/>
</dbReference>
<reference evidence="4" key="1">
    <citation type="submission" date="2017-10" db="EMBL/GenBank/DDBJ databases">
        <title>Rapid genome shrinkage in a self-fertile nematode reveals novel sperm competition proteins.</title>
        <authorList>
            <person name="Yin D."/>
            <person name="Schwarz E.M."/>
            <person name="Thomas C.G."/>
            <person name="Felde R.L."/>
            <person name="Korf I.F."/>
            <person name="Cutter A.D."/>
            <person name="Schartner C.M."/>
            <person name="Ralston E.J."/>
            <person name="Meyer B.J."/>
            <person name="Haag E.S."/>
        </authorList>
    </citation>
    <scope>NUCLEOTIDE SEQUENCE [LARGE SCALE GENOMIC DNA]</scope>
    <source>
        <strain evidence="4">JU1422</strain>
    </source>
</reference>
<organism evidence="3 4">
    <name type="scientific">Caenorhabditis nigoni</name>
    <dbReference type="NCBI Taxonomy" id="1611254"/>
    <lineage>
        <taxon>Eukaryota</taxon>
        <taxon>Metazoa</taxon>
        <taxon>Ecdysozoa</taxon>
        <taxon>Nematoda</taxon>
        <taxon>Chromadorea</taxon>
        <taxon>Rhabditida</taxon>
        <taxon>Rhabditina</taxon>
        <taxon>Rhabditomorpha</taxon>
        <taxon>Rhabditoidea</taxon>
        <taxon>Rhabditidae</taxon>
        <taxon>Peloderinae</taxon>
        <taxon>Caenorhabditis</taxon>
    </lineage>
</organism>
<comment type="caution">
    <text evidence="3">The sequence shown here is derived from an EMBL/GenBank/DDBJ whole genome shotgun (WGS) entry which is preliminary data.</text>
</comment>
<feature type="domain" description="SPK" evidence="2">
    <location>
        <begin position="9"/>
        <end position="117"/>
    </location>
</feature>
<dbReference type="PANTHER" id="PTHR23362:SF0">
    <property type="entry name" value="CALPONIN-HOMOLOGY (CH) DOMAIN-CONTAINING PROTEIN-RELATED"/>
    <property type="match status" value="1"/>
</dbReference>
<evidence type="ECO:0000313" key="4">
    <source>
        <dbReference type="Proteomes" id="UP000230233"/>
    </source>
</evidence>
<dbReference type="InterPro" id="IPR006570">
    <property type="entry name" value="SPK_dom"/>
</dbReference>
<gene>
    <name evidence="3" type="primary">Cnig_chr_V.g21184</name>
    <name evidence="3" type="ORF">B9Z55_021184</name>
</gene>
<dbReference type="EMBL" id="PDUG01000005">
    <property type="protein sequence ID" value="PIC29672.1"/>
    <property type="molecule type" value="Genomic_DNA"/>
</dbReference>
<protein>
    <recommendedName>
        <fullName evidence="2">SPK domain-containing protein</fullName>
    </recommendedName>
</protein>
<sequence>MTSDMSDVIRFISDRIGDYDEPEYLNKWAAKAMKELPSCRYSLLGRKSNSMSRQMAKVLDKVEKLEGFSLMEKLQLAFIFSRPVSDGFVQMLKDANFEINQDEKKRIRRFSTEDGSIFRFSDHNQRLKNFEGVLCLNGLFQKKVNKMEREKEQDQQDMEYDNTGSEMTEGPETMEEMQEETDEEVMEDPTGNIPIELVPKQEVDDYSDFGGYVSQGAFNGPINYEELDNQNFVYPGFPQTARPATSIRVQKRRQSSTTVIGKRVKTQEIASGATSSDSITTSSNLEAAPAKSVKVSTTSSNALSTVEATSTGTTQDEPIISVMSLVTHIETIAIYYDLESLQRKASLAIRKMRESGENKTLSVAKFNSLIDALLICIEENRTRQNETSIPLKSILKHLQLHLIRPLGSEEALESISQKIKEFVNEDDGVLFRKAYQ</sequence>
<dbReference type="Proteomes" id="UP000230233">
    <property type="component" value="Chromosome V"/>
</dbReference>
<dbReference type="InterPro" id="IPR053315">
    <property type="entry name" value="Peptidase_C14A"/>
</dbReference>
<feature type="region of interest" description="Disordered" evidence="1">
    <location>
        <begin position="148"/>
        <end position="173"/>
    </location>
</feature>
<keyword evidence="4" id="KW-1185">Reference proteome</keyword>
<accession>A0A2G5TQZ7</accession>
<evidence type="ECO:0000256" key="1">
    <source>
        <dbReference type="SAM" id="MobiDB-lite"/>
    </source>
</evidence>
<evidence type="ECO:0000313" key="3">
    <source>
        <dbReference type="EMBL" id="PIC29672.1"/>
    </source>
</evidence>
<name>A0A2G5TQZ7_9PELO</name>
<proteinExistence type="predicted"/>
<dbReference type="Pfam" id="PF04435">
    <property type="entry name" value="SPK"/>
    <property type="match status" value="1"/>
</dbReference>